<name>A0A3M8HDQ1_9BACI</name>
<sequence length="129" mass="14386">MRKILGFIIAIGLLEIAIFILVGKGIGVFNTLLLIILTSIIGITVAKKQGLQSVQNIQNSLSVGEPPGHAMIDTFLIFIGGILLVLPGFLTDLLGFLLVIPFTRKWFKPAIYLWLRKRMRNGQVFIIRR</sequence>
<evidence type="ECO:0000313" key="2">
    <source>
        <dbReference type="Proteomes" id="UP000279909"/>
    </source>
</evidence>
<dbReference type="Pfam" id="PF04186">
    <property type="entry name" value="FxsA"/>
    <property type="match status" value="1"/>
</dbReference>
<dbReference type="OrthoDB" id="9792788at2"/>
<dbReference type="RefSeq" id="WP_122971116.1">
    <property type="nucleotide sequence ID" value="NZ_RHLQ01000007.1"/>
</dbReference>
<accession>A0A3M8HDQ1</accession>
<dbReference type="InterPro" id="IPR007313">
    <property type="entry name" value="FxsA"/>
</dbReference>
<dbReference type="PANTHER" id="PTHR35335:SF1">
    <property type="entry name" value="UPF0716 PROTEIN FXSA"/>
    <property type="match status" value="1"/>
</dbReference>
<dbReference type="GO" id="GO:0016020">
    <property type="term" value="C:membrane"/>
    <property type="evidence" value="ECO:0007669"/>
    <property type="project" value="InterPro"/>
</dbReference>
<dbReference type="AlphaFoldDB" id="A0A3M8HDQ1"/>
<organism evidence="1 2">
    <name type="scientific">Lysinibacillus halotolerans</name>
    <dbReference type="NCBI Taxonomy" id="1368476"/>
    <lineage>
        <taxon>Bacteria</taxon>
        <taxon>Bacillati</taxon>
        <taxon>Bacillota</taxon>
        <taxon>Bacilli</taxon>
        <taxon>Bacillales</taxon>
        <taxon>Bacillaceae</taxon>
        <taxon>Lysinibacillus</taxon>
    </lineage>
</organism>
<dbReference type="EMBL" id="RHLQ01000007">
    <property type="protein sequence ID" value="RND00507.1"/>
    <property type="molecule type" value="Genomic_DNA"/>
</dbReference>
<keyword evidence="2" id="KW-1185">Reference proteome</keyword>
<dbReference type="NCBIfam" id="NF008528">
    <property type="entry name" value="PRK11463.1-2"/>
    <property type="match status" value="1"/>
</dbReference>
<dbReference type="PANTHER" id="PTHR35335">
    <property type="entry name" value="UPF0716 PROTEIN FXSA"/>
    <property type="match status" value="1"/>
</dbReference>
<evidence type="ECO:0000313" key="1">
    <source>
        <dbReference type="EMBL" id="RND00507.1"/>
    </source>
</evidence>
<reference evidence="1 2" key="1">
    <citation type="journal article" date="2014" name="Int. J. Syst. Evol. Microbiol.">
        <title>Lysinibacillus halotolerans sp. nov., isolated from saline-alkaline soil.</title>
        <authorList>
            <person name="Kong D."/>
            <person name="Wang Y."/>
            <person name="Zhao B."/>
            <person name="Li Y."/>
            <person name="Song J."/>
            <person name="Zhai Y."/>
            <person name="Zhang C."/>
            <person name="Wang H."/>
            <person name="Chen X."/>
            <person name="Zhao B."/>
            <person name="Ruan Z."/>
        </authorList>
    </citation>
    <scope>NUCLEOTIDE SEQUENCE [LARGE SCALE GENOMIC DNA]</scope>
    <source>
        <strain evidence="1 2">MCCC 1A12703</strain>
    </source>
</reference>
<protein>
    <submittedName>
        <fullName evidence="1">FxsA family protein</fullName>
    </submittedName>
</protein>
<proteinExistence type="predicted"/>
<gene>
    <name evidence="1" type="ORF">EC501_04555</name>
</gene>
<comment type="caution">
    <text evidence="1">The sequence shown here is derived from an EMBL/GenBank/DDBJ whole genome shotgun (WGS) entry which is preliminary data.</text>
</comment>
<dbReference type="Proteomes" id="UP000279909">
    <property type="component" value="Unassembled WGS sequence"/>
</dbReference>